<accession>A0A2P2PAT4</accession>
<organism evidence="1">
    <name type="scientific">Rhizophora mucronata</name>
    <name type="common">Asiatic mangrove</name>
    <dbReference type="NCBI Taxonomy" id="61149"/>
    <lineage>
        <taxon>Eukaryota</taxon>
        <taxon>Viridiplantae</taxon>
        <taxon>Streptophyta</taxon>
        <taxon>Embryophyta</taxon>
        <taxon>Tracheophyta</taxon>
        <taxon>Spermatophyta</taxon>
        <taxon>Magnoliopsida</taxon>
        <taxon>eudicotyledons</taxon>
        <taxon>Gunneridae</taxon>
        <taxon>Pentapetalae</taxon>
        <taxon>rosids</taxon>
        <taxon>fabids</taxon>
        <taxon>Malpighiales</taxon>
        <taxon>Rhizophoraceae</taxon>
        <taxon>Rhizophora</taxon>
    </lineage>
</organism>
<protein>
    <submittedName>
        <fullName evidence="1">Uncharacterized protein</fullName>
    </submittedName>
</protein>
<dbReference type="EMBL" id="GGEC01071333">
    <property type="protein sequence ID" value="MBX51817.1"/>
    <property type="molecule type" value="Transcribed_RNA"/>
</dbReference>
<sequence length="27" mass="3208">MNEFSERHGLSESLLTLLLIRAFMVWN</sequence>
<proteinExistence type="predicted"/>
<dbReference type="AlphaFoldDB" id="A0A2P2PAT4"/>
<name>A0A2P2PAT4_RHIMU</name>
<evidence type="ECO:0000313" key="1">
    <source>
        <dbReference type="EMBL" id="MBX51817.1"/>
    </source>
</evidence>
<reference evidence="1" key="1">
    <citation type="submission" date="2018-02" db="EMBL/GenBank/DDBJ databases">
        <title>Rhizophora mucronata_Transcriptome.</title>
        <authorList>
            <person name="Meera S.P."/>
            <person name="Sreeshan A."/>
            <person name="Augustine A."/>
        </authorList>
    </citation>
    <scope>NUCLEOTIDE SEQUENCE</scope>
    <source>
        <tissue evidence="1">Leaf</tissue>
    </source>
</reference>